<sequence length="299" mass="34568">MTLAFLISAHTDPIHLARLLKSLPEDAAFFIHIDSKTDITPFLSLRKDPRVHLLSRRINVMWGSIRQVEYQMELLREALSSGTFHRLIAISGLDYPLWSNARIIEFFSRLGDKEILQGIRMTHQGAAAVNYRRYRWLNGHPWKAGSFPNKLRVALQRLTYGIGIRKPLSFRLQGIEYQLYKGASWWAISPELAAYVLHEWDTNKALVKYFSTAFCPDETFIQTIAFNSPFASRCMLQEGRYTSLSALTPLTYIDYHPVIKVLTEEDWPALKQSGKMFCRKTVTGISDRLLDRIDRERNV</sequence>
<keyword evidence="16" id="KW-1185">Reference proteome</keyword>
<keyword evidence="5" id="KW-0812">Transmembrane</keyword>
<evidence type="ECO:0000313" key="16">
    <source>
        <dbReference type="Proteomes" id="UP000004394"/>
    </source>
</evidence>
<dbReference type="GO" id="GO:0015012">
    <property type="term" value="P:heparan sulfate proteoglycan biosynthetic process"/>
    <property type="evidence" value="ECO:0007669"/>
    <property type="project" value="TreeGrafter"/>
</dbReference>
<proteinExistence type="predicted"/>
<dbReference type="PANTHER" id="PTHR46025:SF3">
    <property type="entry name" value="XYLOSYLTRANSFERASE OXT"/>
    <property type="match status" value="1"/>
</dbReference>
<keyword evidence="8" id="KW-0735">Signal-anchor</keyword>
<dbReference type="InterPro" id="IPR043538">
    <property type="entry name" value="XYLT"/>
</dbReference>
<keyword evidence="11" id="KW-0472">Membrane</keyword>
<keyword evidence="10" id="KW-0333">Golgi apparatus</keyword>
<accession>E0NTS8</accession>
<evidence type="ECO:0000256" key="1">
    <source>
        <dbReference type="ARBA" id="ARBA00004323"/>
    </source>
</evidence>
<dbReference type="GO" id="GO:0046872">
    <property type="term" value="F:metal ion binding"/>
    <property type="evidence" value="ECO:0007669"/>
    <property type="project" value="UniProtKB-KW"/>
</dbReference>
<gene>
    <name evidence="15" type="ORF">HMPREF0658_1581</name>
</gene>
<evidence type="ECO:0000256" key="6">
    <source>
        <dbReference type="ARBA" id="ARBA00022723"/>
    </source>
</evidence>
<dbReference type="STRING" id="862515.HMPREF0658_1581"/>
<dbReference type="BioCyc" id="PMAR862515-HMP:GMOO-1605-MONOMER"/>
<dbReference type="HOGENOM" id="CLU_032341_0_2_10"/>
<evidence type="ECO:0000313" key="15">
    <source>
        <dbReference type="EMBL" id="EFM01461.1"/>
    </source>
</evidence>
<keyword evidence="13" id="KW-0325">Glycoprotein</keyword>
<evidence type="ECO:0000256" key="14">
    <source>
        <dbReference type="ARBA" id="ARBA00042865"/>
    </source>
</evidence>
<dbReference type="OrthoDB" id="7943907at2"/>
<evidence type="ECO:0000256" key="11">
    <source>
        <dbReference type="ARBA" id="ARBA00023136"/>
    </source>
</evidence>
<comment type="subcellular location">
    <subcellularLocation>
        <location evidence="2">Endoplasmic reticulum membrane</location>
        <topology evidence="2">Single-pass type II membrane protein</topology>
    </subcellularLocation>
    <subcellularLocation>
        <location evidence="1">Golgi apparatus membrane</location>
        <topology evidence="1">Single-pass type II membrane protein</topology>
    </subcellularLocation>
</comment>
<keyword evidence="6" id="KW-0479">Metal-binding</keyword>
<dbReference type="GO" id="GO:0030158">
    <property type="term" value="F:protein xylosyltransferase activity"/>
    <property type="evidence" value="ECO:0007669"/>
    <property type="project" value="InterPro"/>
</dbReference>
<evidence type="ECO:0000256" key="5">
    <source>
        <dbReference type="ARBA" id="ARBA00022692"/>
    </source>
</evidence>
<dbReference type="GO" id="GO:0050650">
    <property type="term" value="P:chondroitin sulfate proteoglycan biosynthetic process"/>
    <property type="evidence" value="ECO:0007669"/>
    <property type="project" value="TreeGrafter"/>
</dbReference>
<evidence type="ECO:0000256" key="2">
    <source>
        <dbReference type="ARBA" id="ARBA00004648"/>
    </source>
</evidence>
<evidence type="ECO:0000256" key="3">
    <source>
        <dbReference type="ARBA" id="ARBA00022676"/>
    </source>
</evidence>
<keyword evidence="3" id="KW-0328">Glycosyltransferase</keyword>
<dbReference type="Proteomes" id="UP000004394">
    <property type="component" value="Unassembled WGS sequence"/>
</dbReference>
<dbReference type="eggNOG" id="ENOG5032BZT">
    <property type="taxonomic scope" value="Bacteria"/>
</dbReference>
<evidence type="ECO:0000256" key="10">
    <source>
        <dbReference type="ARBA" id="ARBA00023034"/>
    </source>
</evidence>
<keyword evidence="9" id="KW-1133">Transmembrane helix</keyword>
<dbReference type="InterPro" id="IPR003406">
    <property type="entry name" value="Glyco_trans_14"/>
</dbReference>
<dbReference type="AlphaFoldDB" id="E0NTS8"/>
<evidence type="ECO:0000256" key="7">
    <source>
        <dbReference type="ARBA" id="ARBA00022824"/>
    </source>
</evidence>
<evidence type="ECO:0000256" key="12">
    <source>
        <dbReference type="ARBA" id="ARBA00023157"/>
    </source>
</evidence>
<protein>
    <recommendedName>
        <fullName evidence="14">Peptide O-xylosyltransferase</fullName>
    </recommendedName>
</protein>
<dbReference type="RefSeq" id="WP_006949743.1">
    <property type="nucleotide sequence ID" value="NZ_BAJI01000002.1"/>
</dbReference>
<evidence type="ECO:0000256" key="9">
    <source>
        <dbReference type="ARBA" id="ARBA00022989"/>
    </source>
</evidence>
<keyword evidence="7" id="KW-0256">Endoplasmic reticulum</keyword>
<reference evidence="15" key="1">
    <citation type="submission" date="2010-07" db="EMBL/GenBank/DDBJ databases">
        <authorList>
            <person name="Muzny D."/>
            <person name="Qin X."/>
            <person name="Deng J."/>
            <person name="Jiang H."/>
            <person name="Liu Y."/>
            <person name="Qu J."/>
            <person name="Song X.-Z."/>
            <person name="Zhang L."/>
            <person name="Thornton R."/>
            <person name="Coyle M."/>
            <person name="Francisco L."/>
            <person name="Jackson L."/>
            <person name="Javaid M."/>
            <person name="Korchina V."/>
            <person name="Kovar C."/>
            <person name="Mata R."/>
            <person name="Mathew T."/>
            <person name="Ngo R."/>
            <person name="Nguyen L."/>
            <person name="Nguyen N."/>
            <person name="Okwuonu G."/>
            <person name="Ongeri F."/>
            <person name="Pham C."/>
            <person name="Simmons D."/>
            <person name="Wilczek-Boney K."/>
            <person name="Hale W."/>
            <person name="Jakkamsetti A."/>
            <person name="Pham P."/>
            <person name="Ruth R."/>
            <person name="San Lucas F."/>
            <person name="Warren J."/>
            <person name="Zhang J."/>
            <person name="Zhao Z."/>
            <person name="Zhou C."/>
            <person name="Zhu D."/>
            <person name="Lee S."/>
            <person name="Bess C."/>
            <person name="Blankenburg K."/>
            <person name="Forbes L."/>
            <person name="Fu Q."/>
            <person name="Gubbala S."/>
            <person name="Hirani K."/>
            <person name="Jayaseelan J.C."/>
            <person name="Lara F."/>
            <person name="Munidasa M."/>
            <person name="Palculict T."/>
            <person name="Patil S."/>
            <person name="Pu L.-L."/>
            <person name="Saada N."/>
            <person name="Tang L."/>
            <person name="Weissenberger G."/>
            <person name="Zhu Y."/>
            <person name="Hemphill L."/>
            <person name="Shang Y."/>
            <person name="Youmans B."/>
            <person name="Ayvaz T."/>
            <person name="Ross M."/>
            <person name="Santibanez J."/>
            <person name="Aqrawi P."/>
            <person name="Gross S."/>
            <person name="Joshi V."/>
            <person name="Fowler G."/>
            <person name="Nazareth L."/>
            <person name="Reid J."/>
            <person name="Worley K."/>
            <person name="Petrosino J."/>
            <person name="Highlander S."/>
            <person name="Gibbs R."/>
        </authorList>
    </citation>
    <scope>NUCLEOTIDE SEQUENCE [LARGE SCALE GENOMIC DNA]</scope>
    <source>
        <strain evidence="15">DSM 16973</strain>
    </source>
</reference>
<organism evidence="15 16">
    <name type="scientific">Hoylesella marshii DSM 16973 = JCM 13450</name>
    <dbReference type="NCBI Taxonomy" id="862515"/>
    <lineage>
        <taxon>Bacteria</taxon>
        <taxon>Pseudomonadati</taxon>
        <taxon>Bacteroidota</taxon>
        <taxon>Bacteroidia</taxon>
        <taxon>Bacteroidales</taxon>
        <taxon>Prevotellaceae</taxon>
        <taxon>Hoylesella</taxon>
    </lineage>
</organism>
<keyword evidence="4" id="KW-0808">Transferase</keyword>
<evidence type="ECO:0000256" key="4">
    <source>
        <dbReference type="ARBA" id="ARBA00022679"/>
    </source>
</evidence>
<evidence type="ECO:0000256" key="8">
    <source>
        <dbReference type="ARBA" id="ARBA00022968"/>
    </source>
</evidence>
<dbReference type="GO" id="GO:0016020">
    <property type="term" value="C:membrane"/>
    <property type="evidence" value="ECO:0007669"/>
    <property type="project" value="InterPro"/>
</dbReference>
<keyword evidence="12" id="KW-1015">Disulfide bond</keyword>
<dbReference type="Pfam" id="PF02485">
    <property type="entry name" value="Branch"/>
    <property type="match status" value="1"/>
</dbReference>
<dbReference type="EMBL" id="AEEI01000050">
    <property type="protein sequence ID" value="EFM01461.1"/>
    <property type="molecule type" value="Genomic_DNA"/>
</dbReference>
<dbReference type="PANTHER" id="PTHR46025">
    <property type="entry name" value="XYLOSYLTRANSFERASE OXT"/>
    <property type="match status" value="1"/>
</dbReference>
<evidence type="ECO:0000256" key="13">
    <source>
        <dbReference type="ARBA" id="ARBA00023180"/>
    </source>
</evidence>
<name>E0NTS8_9BACT</name>
<comment type="caution">
    <text evidence="15">The sequence shown here is derived from an EMBL/GenBank/DDBJ whole genome shotgun (WGS) entry which is preliminary data.</text>
</comment>